<dbReference type="GO" id="GO:0009055">
    <property type="term" value="F:electron transfer activity"/>
    <property type="evidence" value="ECO:0007669"/>
    <property type="project" value="InterPro"/>
</dbReference>
<dbReference type="InterPro" id="IPR034804">
    <property type="entry name" value="SQR/QFR_C/D"/>
</dbReference>
<evidence type="ECO:0000256" key="6">
    <source>
        <dbReference type="ARBA" id="ARBA00022723"/>
    </source>
</evidence>
<dbReference type="Proteomes" id="UP000019491">
    <property type="component" value="Unassembled WGS sequence"/>
</dbReference>
<dbReference type="NCBIfam" id="TIGR02970">
    <property type="entry name" value="succ_dehyd_cytB"/>
    <property type="match status" value="1"/>
</dbReference>
<dbReference type="Pfam" id="PF01127">
    <property type="entry name" value="Sdh_cyt"/>
    <property type="match status" value="1"/>
</dbReference>
<evidence type="ECO:0000256" key="9">
    <source>
        <dbReference type="ARBA" id="ARBA00023136"/>
    </source>
</evidence>
<dbReference type="PANTHER" id="PTHR41910:SF1">
    <property type="entry name" value="SUCCINATE DEHYDROGENASE HYDROPHOBIC MEMBRANE ANCHOR SUBUNIT"/>
    <property type="match status" value="1"/>
</dbReference>
<dbReference type="InterPro" id="IPR014314">
    <property type="entry name" value="Succ_DH_cytb556"/>
</dbReference>
<evidence type="ECO:0000256" key="2">
    <source>
        <dbReference type="ARBA" id="ARBA00004370"/>
    </source>
</evidence>
<comment type="cofactor">
    <cofactor evidence="1">
        <name>heme</name>
        <dbReference type="ChEBI" id="CHEBI:30413"/>
    </cofactor>
</comment>
<evidence type="ECO:0000256" key="5">
    <source>
        <dbReference type="ARBA" id="ARBA00022692"/>
    </source>
</evidence>
<evidence type="ECO:0000256" key="4">
    <source>
        <dbReference type="ARBA" id="ARBA00022617"/>
    </source>
</evidence>
<keyword evidence="5 10" id="KW-0812">Transmembrane</keyword>
<evidence type="ECO:0000256" key="10">
    <source>
        <dbReference type="SAM" id="Phobius"/>
    </source>
</evidence>
<evidence type="ECO:0000256" key="8">
    <source>
        <dbReference type="ARBA" id="ARBA00023004"/>
    </source>
</evidence>
<keyword evidence="9 10" id="KW-0472">Membrane</keyword>
<comment type="caution">
    <text evidence="11">The sequence shown here is derived from an EMBL/GenBank/DDBJ whole genome shotgun (WGS) entry which is preliminary data.</text>
</comment>
<dbReference type="CDD" id="cd03501">
    <property type="entry name" value="SQR_TypeA_SdhC_like"/>
    <property type="match status" value="1"/>
</dbReference>
<dbReference type="GO" id="GO:0016020">
    <property type="term" value="C:membrane"/>
    <property type="evidence" value="ECO:0007669"/>
    <property type="project" value="UniProtKB-SubCell"/>
</dbReference>
<proteinExistence type="inferred from homology"/>
<dbReference type="GO" id="GO:0006099">
    <property type="term" value="P:tricarboxylic acid cycle"/>
    <property type="evidence" value="ECO:0007669"/>
    <property type="project" value="InterPro"/>
</dbReference>
<comment type="similarity">
    <text evidence="3">Belongs to the cytochrome b560 family.</text>
</comment>
<dbReference type="EMBL" id="BAWF01000006">
    <property type="protein sequence ID" value="GAF43137.1"/>
    <property type="molecule type" value="Genomic_DNA"/>
</dbReference>
<keyword evidence="8" id="KW-0408">Iron</keyword>
<name>X0PXQ4_RHOWR</name>
<evidence type="ECO:0000313" key="11">
    <source>
        <dbReference type="EMBL" id="GAF43137.1"/>
    </source>
</evidence>
<dbReference type="PANTHER" id="PTHR41910">
    <property type="entry name" value="SUCCINATE DEHYDROGENASE 2 MEMBRANE SUBUNIT SDHC"/>
    <property type="match status" value="1"/>
</dbReference>
<dbReference type="AlphaFoldDB" id="X0PXQ4"/>
<dbReference type="InterPro" id="IPR000701">
    <property type="entry name" value="SuccDH_FuR_B_TM-su"/>
</dbReference>
<accession>X0PXQ4</accession>
<evidence type="ECO:0000313" key="12">
    <source>
        <dbReference type="Proteomes" id="UP000019491"/>
    </source>
</evidence>
<feature type="transmembrane region" description="Helical" evidence="10">
    <location>
        <begin position="61"/>
        <end position="80"/>
    </location>
</feature>
<keyword evidence="4" id="KW-0349">Heme</keyword>
<evidence type="ECO:0000256" key="1">
    <source>
        <dbReference type="ARBA" id="ARBA00001971"/>
    </source>
</evidence>
<evidence type="ECO:0000256" key="3">
    <source>
        <dbReference type="ARBA" id="ARBA00007244"/>
    </source>
</evidence>
<gene>
    <name evidence="11" type="primary">sdhC</name>
    <name evidence="11" type="ORF">RW1_006_00290</name>
</gene>
<protein>
    <submittedName>
        <fullName evidence="11">Succinate dehydrogenase cytochrome b subunit</fullName>
    </submittedName>
</protein>
<keyword evidence="7 10" id="KW-1133">Transmembrane helix</keyword>
<dbReference type="SUPFAM" id="SSF81343">
    <property type="entry name" value="Fumarate reductase respiratory complex transmembrane subunits"/>
    <property type="match status" value="1"/>
</dbReference>
<dbReference type="InterPro" id="IPR039023">
    <property type="entry name" value="SdhC_prok"/>
</dbReference>
<feature type="transmembrane region" description="Helical" evidence="10">
    <location>
        <begin position="20"/>
        <end position="40"/>
    </location>
</feature>
<reference evidence="11 12" key="1">
    <citation type="submission" date="2014-02" db="EMBL/GenBank/DDBJ databases">
        <title>Whole genome shotgun sequence of Rhodococcus wratislaviensis NBRC 100605.</title>
        <authorList>
            <person name="Hosoyama A."/>
            <person name="Tsuchikane K."/>
            <person name="Yoshida I."/>
            <person name="Ohji S."/>
            <person name="Ichikawa N."/>
            <person name="Yamazoe A."/>
            <person name="Fujita N."/>
        </authorList>
    </citation>
    <scope>NUCLEOTIDE SEQUENCE [LARGE SCALE GENOMIC DNA]</scope>
    <source>
        <strain evidence="11 12">NBRC 100605</strain>
    </source>
</reference>
<dbReference type="GO" id="GO:0046872">
    <property type="term" value="F:metal ion binding"/>
    <property type="evidence" value="ECO:0007669"/>
    <property type="project" value="UniProtKB-KW"/>
</dbReference>
<keyword evidence="12" id="KW-1185">Reference proteome</keyword>
<evidence type="ECO:0000256" key="7">
    <source>
        <dbReference type="ARBA" id="ARBA00022989"/>
    </source>
</evidence>
<feature type="transmembrane region" description="Helical" evidence="10">
    <location>
        <begin position="100"/>
        <end position="118"/>
    </location>
</feature>
<comment type="subcellular location">
    <subcellularLocation>
        <location evidence="2">Membrane</location>
    </subcellularLocation>
</comment>
<sequence length="125" mass="13869">MTRPGPARSTFYRGGLSMWAWVAQRVSGMVIYVFLLVHVADNLTLRVSPAAYDDVIGTYKTLIMGLGEVGLVAAILGHGLNGIRIVLVDFWSRGVGRSKLMLWIVVALWTLAMIPFVVRHLSHYI</sequence>
<dbReference type="Gene3D" id="1.20.1300.10">
    <property type="entry name" value="Fumarate reductase/succinate dehydrogenase, transmembrane subunit"/>
    <property type="match status" value="1"/>
</dbReference>
<organism evidence="11 12">
    <name type="scientific">Rhodococcus wratislaviensis NBRC 100605</name>
    <dbReference type="NCBI Taxonomy" id="1219028"/>
    <lineage>
        <taxon>Bacteria</taxon>
        <taxon>Bacillati</taxon>
        <taxon>Actinomycetota</taxon>
        <taxon>Actinomycetes</taxon>
        <taxon>Mycobacteriales</taxon>
        <taxon>Nocardiaceae</taxon>
        <taxon>Rhodococcus</taxon>
    </lineage>
</organism>
<keyword evidence="6" id="KW-0479">Metal-binding</keyword>
<dbReference type="RefSeq" id="WP_409372190.1">
    <property type="nucleotide sequence ID" value="NZ_BAWF01000006.1"/>
</dbReference>